<dbReference type="GO" id="GO:0004658">
    <property type="term" value="F:propionyl-CoA carboxylase activity"/>
    <property type="evidence" value="ECO:0007669"/>
    <property type="project" value="InterPro"/>
</dbReference>
<reference evidence="2" key="1">
    <citation type="journal article" date="2014" name="Int. J. Syst. Evol. Microbiol.">
        <title>Complete genome sequence of Corynebacterium casei LMG S-19264T (=DSM 44701T), isolated from a smear-ripened cheese.</title>
        <authorList>
            <consortium name="US DOE Joint Genome Institute (JGI-PGF)"/>
            <person name="Walter F."/>
            <person name="Albersmeier A."/>
            <person name="Kalinowski J."/>
            <person name="Ruckert C."/>
        </authorList>
    </citation>
    <scope>NUCLEOTIDE SEQUENCE</scope>
    <source>
        <strain evidence="2">JCM 4834</strain>
    </source>
</reference>
<dbReference type="Pfam" id="PF13822">
    <property type="entry name" value="ACC_epsilon"/>
    <property type="match status" value="1"/>
</dbReference>
<dbReference type="AlphaFoldDB" id="A0A918R715"/>
<dbReference type="GO" id="GO:0003989">
    <property type="term" value="F:acetyl-CoA carboxylase activity"/>
    <property type="evidence" value="ECO:0007669"/>
    <property type="project" value="InterPro"/>
</dbReference>
<evidence type="ECO:0000313" key="3">
    <source>
        <dbReference type="Proteomes" id="UP000634660"/>
    </source>
</evidence>
<proteinExistence type="predicted"/>
<accession>A0A918R715</accession>
<organism evidence="2 3">
    <name type="scientific">Streptomyces subrutilus</name>
    <dbReference type="NCBI Taxonomy" id="36818"/>
    <lineage>
        <taxon>Bacteria</taxon>
        <taxon>Bacillati</taxon>
        <taxon>Actinomycetota</taxon>
        <taxon>Actinomycetes</taxon>
        <taxon>Kitasatosporales</taxon>
        <taxon>Streptomycetaceae</taxon>
        <taxon>Streptomyces</taxon>
    </lineage>
</organism>
<reference evidence="2" key="2">
    <citation type="submission" date="2020-09" db="EMBL/GenBank/DDBJ databases">
        <authorList>
            <person name="Sun Q."/>
            <person name="Ohkuma M."/>
        </authorList>
    </citation>
    <scope>NUCLEOTIDE SEQUENCE</scope>
    <source>
        <strain evidence="2">JCM 4834</strain>
    </source>
</reference>
<evidence type="ECO:0000313" key="2">
    <source>
        <dbReference type="EMBL" id="GGZ88934.1"/>
    </source>
</evidence>
<feature type="compositionally biased region" description="Basic residues" evidence="1">
    <location>
        <begin position="57"/>
        <end position="66"/>
    </location>
</feature>
<evidence type="ECO:0008006" key="4">
    <source>
        <dbReference type="Google" id="ProtNLM"/>
    </source>
</evidence>
<feature type="compositionally biased region" description="Gly residues" evidence="1">
    <location>
        <begin position="73"/>
        <end position="86"/>
    </location>
</feature>
<dbReference type="InterPro" id="IPR032716">
    <property type="entry name" value="ACC_epsilon"/>
</dbReference>
<dbReference type="RefSeq" id="WP_150521134.1">
    <property type="nucleotide sequence ID" value="NZ_BMVX01000027.1"/>
</dbReference>
<dbReference type="EMBL" id="BMVX01000027">
    <property type="protein sequence ID" value="GGZ88934.1"/>
    <property type="molecule type" value="Genomic_DNA"/>
</dbReference>
<dbReference type="Proteomes" id="UP000634660">
    <property type="component" value="Unassembled WGS sequence"/>
</dbReference>
<evidence type="ECO:0000256" key="1">
    <source>
        <dbReference type="SAM" id="MobiDB-lite"/>
    </source>
</evidence>
<comment type="caution">
    <text evidence="2">The sequence shown here is derived from an EMBL/GenBank/DDBJ whole genome shotgun (WGS) entry which is preliminary data.</text>
</comment>
<sequence length="96" mass="9565">MPQDAATAPIAVDAPDRTEAVEPAASAASWIRVERGTAAPEELAAIAVVVACLARRTGHGHGHSAVRSKATGPGRGGRPSGPPGGAGCWAGCWACR</sequence>
<gene>
    <name evidence="2" type="ORF">GCM10010371_56040</name>
</gene>
<protein>
    <recommendedName>
        <fullName evidence="4">Acyl-CoA carboxylase subunit epsilon</fullName>
    </recommendedName>
</protein>
<feature type="region of interest" description="Disordered" evidence="1">
    <location>
        <begin position="57"/>
        <end position="86"/>
    </location>
</feature>
<name>A0A918R715_9ACTN</name>